<dbReference type="STRING" id="983506.L8WGC0"/>
<sequence>MTRGSSCQSMLPNRLRGRRLTYTSRHWHFAIPQARYTSSAMEQSQTALLATWHMPSLADSLAFFPDGSRFAIGFRNGSVYVFHAHNGTVALGPLEGHTGSVNFVAFSPDGLLLVSGSNDGTIFVRDAQTGSCIYDVIKGHESGVTSVSFSPDGKHILSGFRDQTTWMRDSRNGSLIPNSIKRHPSSVNCTL</sequence>
<dbReference type="EMBL" id="AFRT01005257">
    <property type="protein sequence ID" value="ELU35803.1"/>
    <property type="molecule type" value="Genomic_DNA"/>
</dbReference>
<evidence type="ECO:0000256" key="1">
    <source>
        <dbReference type="PROSITE-ProRule" id="PRU00221"/>
    </source>
</evidence>
<dbReference type="OrthoDB" id="538223at2759"/>
<organism evidence="2 3">
    <name type="scientific">Thanatephorus cucumeris (strain AG1-IA)</name>
    <name type="common">Rice sheath blight fungus</name>
    <name type="synonym">Rhizoctonia solani</name>
    <dbReference type="NCBI Taxonomy" id="983506"/>
    <lineage>
        <taxon>Eukaryota</taxon>
        <taxon>Fungi</taxon>
        <taxon>Dikarya</taxon>
        <taxon>Basidiomycota</taxon>
        <taxon>Agaricomycotina</taxon>
        <taxon>Agaricomycetes</taxon>
        <taxon>Cantharellales</taxon>
        <taxon>Ceratobasidiaceae</taxon>
        <taxon>Rhizoctonia</taxon>
        <taxon>Rhizoctonia solani AG-1</taxon>
    </lineage>
</organism>
<dbReference type="Pfam" id="PF00400">
    <property type="entry name" value="WD40"/>
    <property type="match status" value="2"/>
</dbReference>
<accession>L8WGC0</accession>
<dbReference type="AlphaFoldDB" id="L8WGC0"/>
<dbReference type="PANTHER" id="PTHR19879:SF9">
    <property type="entry name" value="TRANSCRIPTION INITIATION FACTOR TFIID SUBUNIT 5"/>
    <property type="match status" value="1"/>
</dbReference>
<reference evidence="2 3" key="1">
    <citation type="journal article" date="2013" name="Nat. Commun.">
        <title>The evolution and pathogenic mechanisms of the rice sheath blight pathogen.</title>
        <authorList>
            <person name="Zheng A."/>
            <person name="Lin R."/>
            <person name="Xu L."/>
            <person name="Qin P."/>
            <person name="Tang C."/>
            <person name="Ai P."/>
            <person name="Zhang D."/>
            <person name="Liu Y."/>
            <person name="Sun Z."/>
            <person name="Feng H."/>
            <person name="Wang Y."/>
            <person name="Chen Y."/>
            <person name="Liang X."/>
            <person name="Fu R."/>
            <person name="Li Q."/>
            <person name="Zhang J."/>
            <person name="Yu X."/>
            <person name="Xie Z."/>
            <person name="Ding L."/>
            <person name="Guan P."/>
            <person name="Tang J."/>
            <person name="Liang Y."/>
            <person name="Wang S."/>
            <person name="Deng Q."/>
            <person name="Li S."/>
            <person name="Zhu J."/>
            <person name="Wang L."/>
            <person name="Liu H."/>
            <person name="Li P."/>
        </authorList>
    </citation>
    <scope>NUCLEOTIDE SEQUENCE [LARGE SCALE GENOMIC DNA]</scope>
    <source>
        <strain evidence="3">AG-1 IA</strain>
    </source>
</reference>
<feature type="repeat" description="WD" evidence="1">
    <location>
        <begin position="137"/>
        <end position="178"/>
    </location>
</feature>
<dbReference type="PROSITE" id="PS50294">
    <property type="entry name" value="WD_REPEATS_REGION"/>
    <property type="match status" value="2"/>
</dbReference>
<dbReference type="InterPro" id="IPR036322">
    <property type="entry name" value="WD40_repeat_dom_sf"/>
</dbReference>
<evidence type="ECO:0000313" key="3">
    <source>
        <dbReference type="Proteomes" id="UP000011668"/>
    </source>
</evidence>
<dbReference type="SMART" id="SM00320">
    <property type="entry name" value="WD40"/>
    <property type="match status" value="3"/>
</dbReference>
<dbReference type="Proteomes" id="UP000011668">
    <property type="component" value="Unassembled WGS sequence"/>
</dbReference>
<comment type="caution">
    <text evidence="2">The sequence shown here is derived from an EMBL/GenBank/DDBJ whole genome shotgun (WGS) entry which is preliminary data.</text>
</comment>
<dbReference type="HOGENOM" id="CLU_1422301_0_0_1"/>
<evidence type="ECO:0000313" key="2">
    <source>
        <dbReference type="EMBL" id="ELU35803.1"/>
    </source>
</evidence>
<dbReference type="SUPFAM" id="SSF50978">
    <property type="entry name" value="WD40 repeat-like"/>
    <property type="match status" value="1"/>
</dbReference>
<dbReference type="InterPro" id="IPR001680">
    <property type="entry name" value="WD40_rpt"/>
</dbReference>
<name>L8WGC0_THACA</name>
<dbReference type="PANTHER" id="PTHR19879">
    <property type="entry name" value="TRANSCRIPTION INITIATION FACTOR TFIID"/>
    <property type="match status" value="1"/>
</dbReference>
<keyword evidence="3" id="KW-1185">Reference proteome</keyword>
<dbReference type="Gene3D" id="2.130.10.10">
    <property type="entry name" value="YVTN repeat-like/Quinoprotein amine dehydrogenase"/>
    <property type="match status" value="1"/>
</dbReference>
<dbReference type="PROSITE" id="PS50082">
    <property type="entry name" value="WD_REPEATS_2"/>
    <property type="match status" value="2"/>
</dbReference>
<proteinExistence type="predicted"/>
<feature type="repeat" description="WD" evidence="1">
    <location>
        <begin position="94"/>
        <end position="135"/>
    </location>
</feature>
<keyword evidence="1" id="KW-0853">WD repeat</keyword>
<protein>
    <submittedName>
        <fullName evidence="2">WD40 domain-containing protein</fullName>
    </submittedName>
</protein>
<gene>
    <name evidence="2" type="ORF">AG1IA_10167</name>
</gene>
<dbReference type="InterPro" id="IPR015943">
    <property type="entry name" value="WD40/YVTN_repeat-like_dom_sf"/>
</dbReference>